<dbReference type="EC" id="1.3.1.76" evidence="2"/>
<comment type="pathway">
    <text evidence="1">Porphyrin-containing compound metabolism; siroheme biosynthesis; sirohydrochlorin from precorrin-2: step 1/1.</text>
</comment>
<dbReference type="PANTHER" id="PTHR35330:SF1">
    <property type="entry name" value="SIROHEME BIOSYNTHESIS PROTEIN MET8"/>
    <property type="match status" value="1"/>
</dbReference>
<sequence>MPEYNSKNILQYQIDYTNISLISNKIRVLIIGGGRAGFIKAKTFIKNGCMVTMLSKEFTNSFDELKGSHNIEFIRDDYKQDYILNYHLVIIAIDDNNTRELIKKHCEKYCKLYSDSSEFRRGMFLVPCQRKTRYINLSLNTKEGSPKTSVYLTNKLTDVAKAYDDFVDYCCKLRNSLKDNPLKNEITNFVNTDDFYFFFEKNVHNKVLKMFYGGNEIEINFSYEKKYPSTDSNGFNNRYD</sequence>
<accession>A0ABS6EME3</accession>
<name>A0ABS6EME3_9CLOT</name>
<keyword evidence="5" id="KW-0627">Porphyrin biosynthesis</keyword>
<dbReference type="RefSeq" id="WP_216440123.1">
    <property type="nucleotide sequence ID" value="NZ_JAHLQF010000003.1"/>
</dbReference>
<keyword evidence="3" id="KW-0560">Oxidoreductase</keyword>
<keyword evidence="7" id="KW-1185">Reference proteome</keyword>
<evidence type="ECO:0000313" key="6">
    <source>
        <dbReference type="EMBL" id="MBU5485590.1"/>
    </source>
</evidence>
<reference evidence="6 7" key="1">
    <citation type="submission" date="2021-06" db="EMBL/GenBank/DDBJ databases">
        <authorList>
            <person name="Sun Q."/>
            <person name="Li D."/>
        </authorList>
    </citation>
    <scope>NUCLEOTIDE SEQUENCE [LARGE SCALE GENOMIC DNA]</scope>
    <source>
        <strain evidence="6 7">MSJ-11</strain>
    </source>
</reference>
<organism evidence="6 7">
    <name type="scientific">Clostridium mobile</name>
    <dbReference type="NCBI Taxonomy" id="2841512"/>
    <lineage>
        <taxon>Bacteria</taxon>
        <taxon>Bacillati</taxon>
        <taxon>Bacillota</taxon>
        <taxon>Clostridia</taxon>
        <taxon>Eubacteriales</taxon>
        <taxon>Clostridiaceae</taxon>
        <taxon>Clostridium</taxon>
    </lineage>
</organism>
<gene>
    <name evidence="6" type="ORF">KQI86_14820</name>
</gene>
<protein>
    <recommendedName>
        <fullName evidence="2">precorrin-2 dehydrogenase</fullName>
        <ecNumber evidence="2">1.3.1.76</ecNumber>
    </recommendedName>
</protein>
<evidence type="ECO:0000256" key="3">
    <source>
        <dbReference type="ARBA" id="ARBA00023002"/>
    </source>
</evidence>
<dbReference type="InterPro" id="IPR028161">
    <property type="entry name" value="Met8-like"/>
</dbReference>
<evidence type="ECO:0000256" key="5">
    <source>
        <dbReference type="ARBA" id="ARBA00023244"/>
    </source>
</evidence>
<proteinExistence type="predicted"/>
<evidence type="ECO:0000313" key="7">
    <source>
        <dbReference type="Proteomes" id="UP000726170"/>
    </source>
</evidence>
<comment type="caution">
    <text evidence="6">The sequence shown here is derived from an EMBL/GenBank/DDBJ whole genome shotgun (WGS) entry which is preliminary data.</text>
</comment>
<evidence type="ECO:0000256" key="2">
    <source>
        <dbReference type="ARBA" id="ARBA00012400"/>
    </source>
</evidence>
<evidence type="ECO:0000256" key="4">
    <source>
        <dbReference type="ARBA" id="ARBA00023027"/>
    </source>
</evidence>
<dbReference type="Pfam" id="PF13241">
    <property type="entry name" value="NAD_binding_7"/>
    <property type="match status" value="1"/>
</dbReference>
<evidence type="ECO:0000256" key="1">
    <source>
        <dbReference type="ARBA" id="ARBA00005010"/>
    </source>
</evidence>
<dbReference type="Proteomes" id="UP000726170">
    <property type="component" value="Unassembled WGS sequence"/>
</dbReference>
<dbReference type="NCBIfam" id="NF004045">
    <property type="entry name" value="PRK05562.1"/>
    <property type="match status" value="1"/>
</dbReference>
<keyword evidence="4" id="KW-0520">NAD</keyword>
<dbReference type="EMBL" id="JAHLQF010000003">
    <property type="protein sequence ID" value="MBU5485590.1"/>
    <property type="molecule type" value="Genomic_DNA"/>
</dbReference>
<dbReference type="PANTHER" id="PTHR35330">
    <property type="entry name" value="SIROHEME BIOSYNTHESIS PROTEIN MET8"/>
    <property type="match status" value="1"/>
</dbReference>